<sequence length="376" mass="42227">MSMTKVTNVEYPYNRNKFHVELFEFGNAPDYSICYAPGVQAGRGQSEGYDLDNCPKGDDTTVIDITANVGTDTMKFNYIKIDYGHTGDGIKWYFVTHKTILNYPTIITGSQQNYTVEFQLTLDYWETYKDKLGTPNIQLERVTTSMPASWNDTSAYKTNVLPFSDEDRTLSDKSYTDWKPIVMWRAKKPLSQDNYVVDKLPTVFKIEGASGVQNWATELETLASEPPEATNLFRSYVGCNCYLVSDYFATADGSESKTEVISTSFPGLPVVHNILKYPPYRRAFIKTIDGSCYEIDANKYPFGRLPDTISVTALHSTTPSPHTILYPDYAEPCCDVTCFAGYPALSVTTTTPSPVQKIFGSPVTPLDIDPSRYKLK</sequence>
<accession>A0A8S5U2F8</accession>
<organism evidence="1">
    <name type="scientific">Podoviridae sp. cte242</name>
    <dbReference type="NCBI Taxonomy" id="2825264"/>
    <lineage>
        <taxon>Viruses</taxon>
        <taxon>Duplodnaviria</taxon>
        <taxon>Heunggongvirae</taxon>
        <taxon>Uroviricota</taxon>
        <taxon>Caudoviricetes</taxon>
    </lineage>
</organism>
<evidence type="ECO:0000313" key="1">
    <source>
        <dbReference type="EMBL" id="DAF88643.1"/>
    </source>
</evidence>
<name>A0A8S5U2F8_9CAUD</name>
<reference evidence="1" key="1">
    <citation type="journal article" date="2021" name="Proc. Natl. Acad. Sci. U.S.A.">
        <title>A Catalog of Tens of Thousands of Viruses from Human Metagenomes Reveals Hidden Associations with Chronic Diseases.</title>
        <authorList>
            <person name="Tisza M.J."/>
            <person name="Buck C.B."/>
        </authorList>
    </citation>
    <scope>NUCLEOTIDE SEQUENCE</scope>
    <source>
        <strain evidence="1">Cte242</strain>
    </source>
</reference>
<protein>
    <submittedName>
        <fullName evidence="1">Uncharacterized protein</fullName>
    </submittedName>
</protein>
<proteinExistence type="predicted"/>
<dbReference type="EMBL" id="BK015989">
    <property type="protein sequence ID" value="DAF88643.1"/>
    <property type="molecule type" value="Genomic_DNA"/>
</dbReference>